<dbReference type="AlphaFoldDB" id="F2DIR4"/>
<dbReference type="EMBL" id="AK363782">
    <property type="protein sequence ID" value="BAJ94985.1"/>
    <property type="molecule type" value="mRNA"/>
</dbReference>
<protein>
    <submittedName>
        <fullName evidence="1">Predicted protein</fullName>
    </submittedName>
</protein>
<organism evidence="1">
    <name type="scientific">Hordeum vulgare subsp. vulgare</name>
    <name type="common">Domesticated barley</name>
    <dbReference type="NCBI Taxonomy" id="112509"/>
    <lineage>
        <taxon>Eukaryota</taxon>
        <taxon>Viridiplantae</taxon>
        <taxon>Streptophyta</taxon>
        <taxon>Embryophyta</taxon>
        <taxon>Tracheophyta</taxon>
        <taxon>Spermatophyta</taxon>
        <taxon>Magnoliopsida</taxon>
        <taxon>Liliopsida</taxon>
        <taxon>Poales</taxon>
        <taxon>Poaceae</taxon>
        <taxon>BOP clade</taxon>
        <taxon>Pooideae</taxon>
        <taxon>Triticodae</taxon>
        <taxon>Triticeae</taxon>
        <taxon>Hordeinae</taxon>
        <taxon>Hordeum</taxon>
    </lineage>
</organism>
<name>F2DIR4_HORVV</name>
<sequence>MRIPISGQLAQSDLFSGSNAWIAGHHRCLALIYRKCRLPPGKRGEGEGSPAPPAGGIGLMPCLVSLVRVARLGIFRSFLGPGQEGSGKERRRVQGQVHAIIIGLPGGSA</sequence>
<reference evidence="1" key="1">
    <citation type="journal article" date="2011" name="Plant Physiol.">
        <title>Comprehensive sequence analysis of 24,783 barley full-length cDNAs derived from 12 clone libraries.</title>
        <authorList>
            <person name="Matsumoto T."/>
            <person name="Tanaka T."/>
            <person name="Sakai H."/>
            <person name="Amano N."/>
            <person name="Kanamori H."/>
            <person name="Kurita K."/>
            <person name="Kikuta A."/>
            <person name="Kamiya K."/>
            <person name="Yamamoto M."/>
            <person name="Ikawa H."/>
            <person name="Fujii N."/>
            <person name="Hori K."/>
            <person name="Itoh T."/>
            <person name="Sato K."/>
        </authorList>
    </citation>
    <scope>NUCLEOTIDE SEQUENCE</scope>
    <source>
        <tissue evidence="1">Shoot and root</tissue>
    </source>
</reference>
<evidence type="ECO:0000313" key="1">
    <source>
        <dbReference type="EMBL" id="BAJ94985.1"/>
    </source>
</evidence>
<accession>F2DIR4</accession>
<proteinExistence type="evidence at transcript level"/>
<dbReference type="InParanoid" id="F2DIR4"/>